<name>A0A9W7UQG8_BACCE</name>
<dbReference type="RefSeq" id="WP_150158669.1">
    <property type="nucleotide sequence ID" value="NZ_QSMZ01000018.1"/>
</dbReference>
<dbReference type="InterPro" id="IPR047901">
    <property type="entry name" value="BC1881-like"/>
</dbReference>
<evidence type="ECO:0000313" key="2">
    <source>
        <dbReference type="Proteomes" id="UP000323321"/>
    </source>
</evidence>
<dbReference type="EMBL" id="QSMZ01000018">
    <property type="protein sequence ID" value="KAA6460505.1"/>
    <property type="molecule type" value="Genomic_DNA"/>
</dbReference>
<gene>
    <name evidence="1" type="ORF">DX932_20135</name>
</gene>
<organism evidence="1 2">
    <name type="scientific">Bacillus cereus</name>
    <dbReference type="NCBI Taxonomy" id="1396"/>
    <lineage>
        <taxon>Bacteria</taxon>
        <taxon>Bacillati</taxon>
        <taxon>Bacillota</taxon>
        <taxon>Bacilli</taxon>
        <taxon>Bacillales</taxon>
        <taxon>Bacillaceae</taxon>
        <taxon>Bacillus</taxon>
        <taxon>Bacillus cereus group</taxon>
    </lineage>
</organism>
<dbReference type="AlphaFoldDB" id="A0A9W7UQG8"/>
<reference evidence="1 2" key="1">
    <citation type="submission" date="2018-08" db="EMBL/GenBank/DDBJ databases">
        <title>Bacillus phenotypic plasticity.</title>
        <authorList>
            <person name="Hurtado E."/>
        </authorList>
    </citation>
    <scope>NUCLEOTIDE SEQUENCE [LARGE SCALE GENOMIC DNA]</scope>
    <source>
        <strain evidence="1 2">111b</strain>
    </source>
</reference>
<evidence type="ECO:0000313" key="1">
    <source>
        <dbReference type="EMBL" id="KAA6460505.1"/>
    </source>
</evidence>
<protein>
    <submittedName>
        <fullName evidence="1">BC1881 family protein</fullName>
    </submittedName>
</protein>
<comment type="caution">
    <text evidence="1">The sequence shown here is derived from an EMBL/GenBank/DDBJ whole genome shotgun (WGS) entry which is preliminary data.</text>
</comment>
<proteinExistence type="predicted"/>
<dbReference type="Proteomes" id="UP000323321">
    <property type="component" value="Unassembled WGS sequence"/>
</dbReference>
<sequence>MNVKNVSTKDLSEELEKRDGITAIHVEPHVKVEVAGVVVEGPAIILINTD</sequence>
<accession>A0A9W7UQG8</accession>
<dbReference type="NCBIfam" id="NF033495">
    <property type="entry name" value="phage_BC1881"/>
    <property type="match status" value="1"/>
</dbReference>